<dbReference type="Proteomes" id="UP000295718">
    <property type="component" value="Unassembled WGS sequence"/>
</dbReference>
<sequence length="174" mass="19552">MLMNLTDVLTSEGKVVEKQVDVDIAELNCRLGDFPVIQKTPLTLTLTNLGTNKASIEGKMELTFAMSCDRCLKSVNQKVTLDFMRTVEGPDEYKEDAQDDEQNFMEGYQLNVDGLIKNECFMDLPMKVLCKPDCKGICMKCGKDLNAEACDCDTFVPDPRMARIKDIFDANKEV</sequence>
<evidence type="ECO:0008006" key="3">
    <source>
        <dbReference type="Google" id="ProtNLM"/>
    </source>
</evidence>
<protein>
    <recommendedName>
        <fullName evidence="3">DUF177 domain-containing protein</fullName>
    </recommendedName>
</protein>
<dbReference type="InterPro" id="IPR003772">
    <property type="entry name" value="YceD"/>
</dbReference>
<comment type="caution">
    <text evidence="1">The sequence shown here is derived from an EMBL/GenBank/DDBJ whole genome shotgun (WGS) entry which is preliminary data.</text>
</comment>
<proteinExistence type="predicted"/>
<dbReference type="STRING" id="1469948.GCA_000732725_01168"/>
<dbReference type="RefSeq" id="WP_031389895.1">
    <property type="nucleotide sequence ID" value="NZ_JPNB01000001.1"/>
</dbReference>
<keyword evidence="2" id="KW-1185">Reference proteome</keyword>
<evidence type="ECO:0000313" key="1">
    <source>
        <dbReference type="EMBL" id="TCL55661.1"/>
    </source>
</evidence>
<accession>A0A4R1QRL6</accession>
<name>A0A4R1QRL6_9FIRM</name>
<gene>
    <name evidence="1" type="ORF">EDD76_11472</name>
</gene>
<dbReference type="EMBL" id="SLUO01000014">
    <property type="protein sequence ID" value="TCL55661.1"/>
    <property type="molecule type" value="Genomic_DNA"/>
</dbReference>
<dbReference type="OrthoDB" id="9790372at2"/>
<reference evidence="1 2" key="1">
    <citation type="submission" date="2019-03" db="EMBL/GenBank/DDBJ databases">
        <title>Genomic Encyclopedia of Type Strains, Phase IV (KMG-IV): sequencing the most valuable type-strain genomes for metagenomic binning, comparative biology and taxonomic classification.</title>
        <authorList>
            <person name="Goeker M."/>
        </authorList>
    </citation>
    <scope>NUCLEOTIDE SEQUENCE [LARGE SCALE GENOMIC DNA]</scope>
    <source>
        <strain evidence="1 2">DSM 100556</strain>
    </source>
</reference>
<organism evidence="1 2">
    <name type="scientific">Kineothrix alysoides</name>
    <dbReference type="NCBI Taxonomy" id="1469948"/>
    <lineage>
        <taxon>Bacteria</taxon>
        <taxon>Bacillati</taxon>
        <taxon>Bacillota</taxon>
        <taxon>Clostridia</taxon>
        <taxon>Lachnospirales</taxon>
        <taxon>Lachnospiraceae</taxon>
        <taxon>Kineothrix</taxon>
    </lineage>
</organism>
<dbReference type="AlphaFoldDB" id="A0A4R1QRL6"/>
<dbReference type="Pfam" id="PF02620">
    <property type="entry name" value="YceD"/>
    <property type="match status" value="1"/>
</dbReference>
<evidence type="ECO:0000313" key="2">
    <source>
        <dbReference type="Proteomes" id="UP000295718"/>
    </source>
</evidence>